<protein>
    <submittedName>
        <fullName evidence="1">Uncharacterized protein</fullName>
    </submittedName>
</protein>
<dbReference type="EMBL" id="JAPDGR010005118">
    <property type="protein sequence ID" value="KAJ2966427.1"/>
    <property type="molecule type" value="Genomic_DNA"/>
</dbReference>
<keyword evidence="2" id="KW-1185">Reference proteome</keyword>
<reference evidence="1" key="1">
    <citation type="submission" date="2022-10" db="EMBL/GenBank/DDBJ databases">
        <title>Genome Sequence of Xylaria curta.</title>
        <authorList>
            <person name="Buettner E."/>
        </authorList>
    </citation>
    <scope>NUCLEOTIDE SEQUENCE</scope>
    <source>
        <strain evidence="1">Babe10</strain>
    </source>
</reference>
<evidence type="ECO:0000313" key="2">
    <source>
        <dbReference type="Proteomes" id="UP001143856"/>
    </source>
</evidence>
<comment type="caution">
    <text evidence="1">The sequence shown here is derived from an EMBL/GenBank/DDBJ whole genome shotgun (WGS) entry which is preliminary data.</text>
</comment>
<organism evidence="1 2">
    <name type="scientific">Xylaria curta</name>
    <dbReference type="NCBI Taxonomy" id="42375"/>
    <lineage>
        <taxon>Eukaryota</taxon>
        <taxon>Fungi</taxon>
        <taxon>Dikarya</taxon>
        <taxon>Ascomycota</taxon>
        <taxon>Pezizomycotina</taxon>
        <taxon>Sordariomycetes</taxon>
        <taxon>Xylariomycetidae</taxon>
        <taxon>Xylariales</taxon>
        <taxon>Xylariaceae</taxon>
        <taxon>Xylaria</taxon>
    </lineage>
</organism>
<sequence length="172" mass="18787">MRHHLITLMLTTGTFVSTDALRLRTPTGDKGSTLQLRHESDLTSRLEVGNRRSLVSRSLPQVEYVKRKDDDEKKDKVEHDHDDDDDGSDDSTGNAQPSIVTVTIRPTSFPSAAASPSPTPPGVNRGNDHEDHKKDKDDDSDDGLALGTGSRSDQSDERVQEGSTQQGPKKAT</sequence>
<dbReference type="Proteomes" id="UP001143856">
    <property type="component" value="Unassembled WGS sequence"/>
</dbReference>
<name>A0ACC1MHG1_9PEZI</name>
<accession>A0ACC1MHG1</accession>
<proteinExistence type="predicted"/>
<gene>
    <name evidence="1" type="ORF">NUW58_g10665</name>
</gene>
<evidence type="ECO:0000313" key="1">
    <source>
        <dbReference type="EMBL" id="KAJ2966427.1"/>
    </source>
</evidence>